<dbReference type="PANTHER" id="PTHR43479:SF11">
    <property type="entry name" value="ACREF_ENVCD OPERON REPRESSOR-RELATED"/>
    <property type="match status" value="1"/>
</dbReference>
<dbReference type="InterPro" id="IPR001647">
    <property type="entry name" value="HTH_TetR"/>
</dbReference>
<evidence type="ECO:0000313" key="6">
    <source>
        <dbReference type="Proteomes" id="UP001235840"/>
    </source>
</evidence>
<gene>
    <name evidence="5" type="ORF">J2S11_004353</name>
</gene>
<dbReference type="InterPro" id="IPR036271">
    <property type="entry name" value="Tet_transcr_reg_TetR-rel_C_sf"/>
</dbReference>
<dbReference type="Pfam" id="PF00440">
    <property type="entry name" value="TetR_N"/>
    <property type="match status" value="1"/>
</dbReference>
<dbReference type="Gene3D" id="1.10.357.10">
    <property type="entry name" value="Tetracycline Repressor, domain 2"/>
    <property type="match status" value="1"/>
</dbReference>
<dbReference type="InterPro" id="IPR009057">
    <property type="entry name" value="Homeodomain-like_sf"/>
</dbReference>
<comment type="caution">
    <text evidence="5">The sequence shown here is derived from an EMBL/GenBank/DDBJ whole genome shotgun (WGS) entry which is preliminary data.</text>
</comment>
<protein>
    <submittedName>
        <fullName evidence="5">AcrR family transcriptional regulator</fullName>
    </submittedName>
</protein>
<evidence type="ECO:0000256" key="2">
    <source>
        <dbReference type="ARBA" id="ARBA00023125"/>
    </source>
</evidence>
<keyword evidence="6" id="KW-1185">Reference proteome</keyword>
<sequence>MSEKNKFQLKREATYTKLIQAGFEVLCEKGYSGASIDDIVKQAGFTKGAFYVHFETKEQFMLDVLSYRKEKRANLHAHFIPLIETGTSLEKIIQKSMEIIVGQLKTTPEWILVYVDFYMQAKRNSNSMLVYQTLYDEWIGEIQHFIDLLRVHKFVPQEINPLEKAKMFYAYLDGCLLHYNLYKEMLNVPMATKGLLAILSSK</sequence>
<dbReference type="PRINTS" id="PR00455">
    <property type="entry name" value="HTHTETR"/>
</dbReference>
<evidence type="ECO:0000256" key="1">
    <source>
        <dbReference type="ARBA" id="ARBA00022491"/>
    </source>
</evidence>
<dbReference type="InterPro" id="IPR050624">
    <property type="entry name" value="HTH-type_Tx_Regulator"/>
</dbReference>
<accession>A0ABT9W577</accession>
<keyword evidence="1" id="KW-0678">Repressor</keyword>
<dbReference type="PROSITE" id="PS50977">
    <property type="entry name" value="HTH_TETR_2"/>
    <property type="match status" value="1"/>
</dbReference>
<keyword evidence="2 3" id="KW-0238">DNA-binding</keyword>
<dbReference type="RefSeq" id="WP_307398084.1">
    <property type="nucleotide sequence ID" value="NZ_BAAADK010000043.1"/>
</dbReference>
<dbReference type="Proteomes" id="UP001235840">
    <property type="component" value="Unassembled WGS sequence"/>
</dbReference>
<dbReference type="SUPFAM" id="SSF48498">
    <property type="entry name" value="Tetracyclin repressor-like, C-terminal domain"/>
    <property type="match status" value="1"/>
</dbReference>
<organism evidence="5 6">
    <name type="scientific">Caldalkalibacillus horti</name>
    <dbReference type="NCBI Taxonomy" id="77523"/>
    <lineage>
        <taxon>Bacteria</taxon>
        <taxon>Bacillati</taxon>
        <taxon>Bacillota</taxon>
        <taxon>Bacilli</taxon>
        <taxon>Bacillales</taxon>
        <taxon>Bacillaceae</taxon>
        <taxon>Caldalkalibacillus</taxon>
    </lineage>
</organism>
<feature type="domain" description="HTH tetR-type" evidence="4">
    <location>
        <begin position="12"/>
        <end position="72"/>
    </location>
</feature>
<evidence type="ECO:0000313" key="5">
    <source>
        <dbReference type="EMBL" id="MDQ0168391.1"/>
    </source>
</evidence>
<dbReference type="EMBL" id="JAUSTY010000030">
    <property type="protein sequence ID" value="MDQ0168391.1"/>
    <property type="molecule type" value="Genomic_DNA"/>
</dbReference>
<reference evidence="5 6" key="1">
    <citation type="submission" date="2023-07" db="EMBL/GenBank/DDBJ databases">
        <title>Genomic Encyclopedia of Type Strains, Phase IV (KMG-IV): sequencing the most valuable type-strain genomes for metagenomic binning, comparative biology and taxonomic classification.</title>
        <authorList>
            <person name="Goeker M."/>
        </authorList>
    </citation>
    <scope>NUCLEOTIDE SEQUENCE [LARGE SCALE GENOMIC DNA]</scope>
    <source>
        <strain evidence="5 6">DSM 12751</strain>
    </source>
</reference>
<dbReference type="SUPFAM" id="SSF46689">
    <property type="entry name" value="Homeodomain-like"/>
    <property type="match status" value="1"/>
</dbReference>
<name>A0ABT9W577_9BACI</name>
<evidence type="ECO:0000259" key="4">
    <source>
        <dbReference type="PROSITE" id="PS50977"/>
    </source>
</evidence>
<proteinExistence type="predicted"/>
<dbReference type="PANTHER" id="PTHR43479">
    <property type="entry name" value="ACREF/ENVCD OPERON REPRESSOR-RELATED"/>
    <property type="match status" value="1"/>
</dbReference>
<evidence type="ECO:0000256" key="3">
    <source>
        <dbReference type="PROSITE-ProRule" id="PRU00335"/>
    </source>
</evidence>
<feature type="DNA-binding region" description="H-T-H motif" evidence="3">
    <location>
        <begin position="35"/>
        <end position="54"/>
    </location>
</feature>